<dbReference type="PANTHER" id="PTHR19211">
    <property type="entry name" value="ATP-BINDING TRANSPORT PROTEIN-RELATED"/>
    <property type="match status" value="1"/>
</dbReference>
<accession>A0A5Q4BI37</accession>
<sequence>MRSSGVLVWARIAVALAREGGASVLGAGLARYDDKDHSDSAQLCDRVGAPDPTSTWKNATLFGAITQDFPFVHGSAPDDDAFDGSEEARIRYGTSNEPLPMPPFLTRGLESSRPVTDLKSEDGLWEVRPSPGKGLGVFALRGIPAGTRVIDESPLFTIDPGRLVRGRGFAFSTIAAAVDEAFASLDATARAAFFSYPENRDPHDEAEAEWSREALIFRTNGFTMAGGAVGIFPRIAKLNHSCRPNAGSASVGDGSGGSGSRDGGARRAIYAGRDIAAGEEVTITYAPLLQPTETRRARLAQWGFTCDCAACTARDDDEQRAEMRRLMDVIKAELGRDDFGMDVLPDAERLARLVEEVGLVDYLGQAYKYAAYAASRSGKFRAARRWARKELAIHEMADAESRYARETRAFLDPFVLDPIAGISSPAAMTSIASESVATILCTSKQTRFNIQTADHRELDIDGLSITVASAGKSGAKTKSKARTLLKAIAEKLIPGIPEETRVSLLQQTSVTSADSDTRPGDGVTDTALSEGINSTDPYGPVHAVRALRHDRNQKRLFREDKNARLRSGDRGLAARKVLKAFEKTVAESQKLRQPQGEISAEALKNETQEALDMLADLQLQVEPSRVAEIESKAKRILTGLGFSEAYVSKPVSSLSGGWRMRTALSVSLLQETDVLILDEPTNFLDLLGIIWLQRHLESLQDVDGAPTLILVSHDRDFITLCTDLLILKEKGLTYFHGDLPTYEAAKGGRFKLNRDLAGYHLTARDEIDVPQDERPVSFVLPEPPDLRFPRPLISVEHATFRYPVKTKTKTAAPIVLQAINLSVHMGDRIGILGLNGAGKSTLVKLLVEEAKPTTGTVTTHPRLKLGYYSQHAVESLQEKGRADLSMTALSLLTEEVAGELDEGQLRGVLGSLGLPGRIASDVPLGKLSGGQLVRCELARLLWRRPHCLILDEVTTHLDYETVSAIRESLRDWEGAVILVSHDRWFMRGAVE</sequence>
<dbReference type="Proteomes" id="UP000326340">
    <property type="component" value="Unassembled WGS sequence"/>
</dbReference>
<evidence type="ECO:0000256" key="5">
    <source>
        <dbReference type="SAM" id="SignalP"/>
    </source>
</evidence>
<feature type="chain" id="PRO_5024918431" evidence="5">
    <location>
        <begin position="18"/>
        <end position="991"/>
    </location>
</feature>
<feature type="domain" description="ABC transporter" evidence="7">
    <location>
        <begin position="793"/>
        <end position="989"/>
    </location>
</feature>
<dbReference type="Pfam" id="PF00856">
    <property type="entry name" value="SET"/>
    <property type="match status" value="1"/>
</dbReference>
<dbReference type="InterPro" id="IPR001214">
    <property type="entry name" value="SET_dom"/>
</dbReference>
<keyword evidence="2" id="KW-0547">Nucleotide-binding</keyword>
<dbReference type="SMART" id="SM00382">
    <property type="entry name" value="AAA"/>
    <property type="match status" value="2"/>
</dbReference>
<reference evidence="8 9" key="1">
    <citation type="journal article" date="2019" name="Sci. Rep.">
        <title>Colletotrichum shisoi sp. nov., an anthracnose pathogen of Perilla frutescens in Japan: molecular phylogenetic, morphological and genomic evidence.</title>
        <authorList>
            <person name="Gan P."/>
            <person name="Tsushima A."/>
            <person name="Hiroyama R."/>
            <person name="Narusaka M."/>
            <person name="Takano Y."/>
            <person name="Narusaka Y."/>
            <person name="Kawaradani M."/>
            <person name="Damm U."/>
            <person name="Shirasu K."/>
        </authorList>
    </citation>
    <scope>NUCLEOTIDE SEQUENCE [LARGE SCALE GENOMIC DNA]</scope>
    <source>
        <strain evidence="8 9">PG-2018a</strain>
    </source>
</reference>
<evidence type="ECO:0000259" key="6">
    <source>
        <dbReference type="PROSITE" id="PS50280"/>
    </source>
</evidence>
<dbReference type="InterPro" id="IPR003439">
    <property type="entry name" value="ABC_transporter-like_ATP-bd"/>
</dbReference>
<keyword evidence="1" id="KW-0677">Repeat</keyword>
<gene>
    <name evidence="8" type="ORF">CSHISOI_08965</name>
</gene>
<evidence type="ECO:0000256" key="1">
    <source>
        <dbReference type="ARBA" id="ARBA00022737"/>
    </source>
</evidence>
<dbReference type="SUPFAM" id="SSF52540">
    <property type="entry name" value="P-loop containing nucleoside triphosphate hydrolases"/>
    <property type="match status" value="2"/>
</dbReference>
<proteinExistence type="predicted"/>
<comment type="caution">
    <text evidence="8">The sequence shown here is derived from an EMBL/GenBank/DDBJ whole genome shotgun (WGS) entry which is preliminary data.</text>
</comment>
<dbReference type="EMBL" id="PUHP01001283">
    <property type="protein sequence ID" value="TQN66229.1"/>
    <property type="molecule type" value="Genomic_DNA"/>
</dbReference>
<dbReference type="PROSITE" id="PS50893">
    <property type="entry name" value="ABC_TRANSPORTER_2"/>
    <property type="match status" value="2"/>
</dbReference>
<evidence type="ECO:0000313" key="9">
    <source>
        <dbReference type="Proteomes" id="UP000326340"/>
    </source>
</evidence>
<dbReference type="InterPro" id="IPR050611">
    <property type="entry name" value="ABCF"/>
</dbReference>
<protein>
    <submittedName>
        <fullName evidence="8">Putative ABC transporter ATP-binding protein</fullName>
    </submittedName>
</protein>
<dbReference type="GO" id="GO:0016887">
    <property type="term" value="F:ATP hydrolysis activity"/>
    <property type="evidence" value="ECO:0007669"/>
    <property type="project" value="InterPro"/>
</dbReference>
<evidence type="ECO:0000256" key="4">
    <source>
        <dbReference type="SAM" id="MobiDB-lite"/>
    </source>
</evidence>
<evidence type="ECO:0000313" key="8">
    <source>
        <dbReference type="EMBL" id="TQN66229.1"/>
    </source>
</evidence>
<dbReference type="InterPro" id="IPR003593">
    <property type="entry name" value="AAA+_ATPase"/>
</dbReference>
<evidence type="ECO:0000259" key="7">
    <source>
        <dbReference type="PROSITE" id="PS50893"/>
    </source>
</evidence>
<dbReference type="InterPro" id="IPR027417">
    <property type="entry name" value="P-loop_NTPase"/>
</dbReference>
<dbReference type="PANTHER" id="PTHR19211:SF135">
    <property type="entry name" value="ATPASE, PUTATIVE (AFU_ORTHOLOGUE AFUA_1G16440)-RELATED"/>
    <property type="match status" value="1"/>
</dbReference>
<keyword evidence="9" id="KW-1185">Reference proteome</keyword>
<keyword evidence="3 8" id="KW-0067">ATP-binding</keyword>
<organism evidence="8 9">
    <name type="scientific">Colletotrichum shisoi</name>
    <dbReference type="NCBI Taxonomy" id="2078593"/>
    <lineage>
        <taxon>Eukaryota</taxon>
        <taxon>Fungi</taxon>
        <taxon>Dikarya</taxon>
        <taxon>Ascomycota</taxon>
        <taxon>Pezizomycotina</taxon>
        <taxon>Sordariomycetes</taxon>
        <taxon>Hypocreomycetidae</taxon>
        <taxon>Glomerellales</taxon>
        <taxon>Glomerellaceae</taxon>
        <taxon>Colletotrichum</taxon>
        <taxon>Colletotrichum destructivum species complex</taxon>
    </lineage>
</organism>
<evidence type="ECO:0000256" key="2">
    <source>
        <dbReference type="ARBA" id="ARBA00022741"/>
    </source>
</evidence>
<feature type="non-terminal residue" evidence="8">
    <location>
        <position position="991"/>
    </location>
</feature>
<feature type="domain" description="SET" evidence="6">
    <location>
        <begin position="123"/>
        <end position="286"/>
    </location>
</feature>
<feature type="region of interest" description="Disordered" evidence="4">
    <location>
        <begin position="509"/>
        <end position="540"/>
    </location>
</feature>
<dbReference type="CDD" id="cd20071">
    <property type="entry name" value="SET_SMYD"/>
    <property type="match status" value="1"/>
</dbReference>
<evidence type="ECO:0000256" key="3">
    <source>
        <dbReference type="ARBA" id="ARBA00022840"/>
    </source>
</evidence>
<dbReference type="Gene3D" id="2.170.270.10">
    <property type="entry name" value="SET domain"/>
    <property type="match status" value="1"/>
</dbReference>
<feature type="domain" description="ABC transporter" evidence="7">
    <location>
        <begin position="479"/>
        <end position="755"/>
    </location>
</feature>
<name>A0A5Q4BI37_9PEZI</name>
<dbReference type="InterPro" id="IPR046341">
    <property type="entry name" value="SET_dom_sf"/>
</dbReference>
<dbReference type="CDD" id="cd03221">
    <property type="entry name" value="ABCF_EF-3"/>
    <property type="match status" value="1"/>
</dbReference>
<dbReference type="PROSITE" id="PS50280">
    <property type="entry name" value="SET"/>
    <property type="match status" value="1"/>
</dbReference>
<dbReference type="AlphaFoldDB" id="A0A5Q4BI37"/>
<dbReference type="Gene3D" id="3.40.50.300">
    <property type="entry name" value="P-loop containing nucleotide triphosphate hydrolases"/>
    <property type="match status" value="2"/>
</dbReference>
<dbReference type="SMART" id="SM00317">
    <property type="entry name" value="SET"/>
    <property type="match status" value="1"/>
</dbReference>
<keyword evidence="5" id="KW-0732">Signal</keyword>
<dbReference type="Pfam" id="PF00005">
    <property type="entry name" value="ABC_tran"/>
    <property type="match status" value="2"/>
</dbReference>
<dbReference type="SUPFAM" id="SSF82199">
    <property type="entry name" value="SET domain"/>
    <property type="match status" value="1"/>
</dbReference>
<dbReference type="OrthoDB" id="2110130at2759"/>
<feature type="signal peptide" evidence="5">
    <location>
        <begin position="1"/>
        <end position="17"/>
    </location>
</feature>
<dbReference type="GO" id="GO:0005524">
    <property type="term" value="F:ATP binding"/>
    <property type="evidence" value="ECO:0007669"/>
    <property type="project" value="UniProtKB-KW"/>
</dbReference>